<reference evidence="2 3" key="1">
    <citation type="submission" date="2016-10" db="EMBL/GenBank/DDBJ databases">
        <authorList>
            <person name="de Groot N.N."/>
        </authorList>
    </citation>
    <scope>NUCLEOTIDE SEQUENCE [LARGE SCALE GENOMIC DNA]</scope>
    <source>
        <strain evidence="2 3">DSM 17073</strain>
    </source>
</reference>
<dbReference type="InterPro" id="IPR027417">
    <property type="entry name" value="P-loop_NTPase"/>
</dbReference>
<dbReference type="SUPFAM" id="SSF52540">
    <property type="entry name" value="P-loop containing nucleoside triphosphate hydrolases"/>
    <property type="match status" value="1"/>
</dbReference>
<evidence type="ECO:0000313" key="3">
    <source>
        <dbReference type="Proteomes" id="UP000242243"/>
    </source>
</evidence>
<dbReference type="FunFam" id="3.40.50.300:FF:001255">
    <property type="entry name" value="DNA polymerase III subunit delta"/>
    <property type="match status" value="1"/>
</dbReference>
<dbReference type="STRING" id="306540.SAMN05421839_14510"/>
<reference evidence="1 4" key="2">
    <citation type="submission" date="2019-07" db="EMBL/GenBank/DDBJ databases">
        <title>Whole genome shotgun sequence of Halolactibacillus halophilus NBRC 100868.</title>
        <authorList>
            <person name="Hosoyama A."/>
            <person name="Uohara A."/>
            <person name="Ohji S."/>
            <person name="Ichikawa N."/>
        </authorList>
    </citation>
    <scope>NUCLEOTIDE SEQUENCE [LARGE SCALE GENOMIC DNA]</scope>
    <source>
        <strain evidence="1 4">NBRC 100868</strain>
    </source>
</reference>
<dbReference type="PANTHER" id="PTHR11669">
    <property type="entry name" value="REPLICATION FACTOR C / DNA POLYMERASE III GAMMA-TAU SUBUNIT"/>
    <property type="match status" value="1"/>
</dbReference>
<dbReference type="RefSeq" id="WP_089833627.1">
    <property type="nucleotide sequence ID" value="NZ_BJWI01000045.1"/>
</dbReference>
<dbReference type="GO" id="GO:0006261">
    <property type="term" value="P:DNA-templated DNA replication"/>
    <property type="evidence" value="ECO:0007669"/>
    <property type="project" value="TreeGrafter"/>
</dbReference>
<dbReference type="NCBIfam" id="NF005972">
    <property type="entry name" value="PRK08058.1"/>
    <property type="match status" value="1"/>
</dbReference>
<evidence type="ECO:0000313" key="4">
    <source>
        <dbReference type="Proteomes" id="UP000321547"/>
    </source>
</evidence>
<dbReference type="Pfam" id="PF13177">
    <property type="entry name" value="DNA_pol3_delta2"/>
    <property type="match status" value="1"/>
</dbReference>
<dbReference type="InterPro" id="IPR050238">
    <property type="entry name" value="DNA_Rep/Repair_Clamp_Loader"/>
</dbReference>
<dbReference type="GO" id="GO:0008408">
    <property type="term" value="F:3'-5' exonuclease activity"/>
    <property type="evidence" value="ECO:0007669"/>
    <property type="project" value="InterPro"/>
</dbReference>
<gene>
    <name evidence="1" type="ORF">HHA03_21170</name>
    <name evidence="2" type="ORF">SAMN05421839_14510</name>
</gene>
<dbReference type="GO" id="GO:0003887">
    <property type="term" value="F:DNA-directed DNA polymerase activity"/>
    <property type="evidence" value="ECO:0007669"/>
    <property type="project" value="InterPro"/>
</dbReference>
<evidence type="ECO:0000313" key="1">
    <source>
        <dbReference type="EMBL" id="GEM02585.1"/>
    </source>
</evidence>
<dbReference type="Proteomes" id="UP000321547">
    <property type="component" value="Unassembled WGS sequence"/>
</dbReference>
<evidence type="ECO:0000313" key="2">
    <source>
        <dbReference type="EMBL" id="SFP70407.1"/>
    </source>
</evidence>
<dbReference type="Proteomes" id="UP000242243">
    <property type="component" value="Unassembled WGS sequence"/>
</dbReference>
<dbReference type="OrthoDB" id="9810148at2"/>
<sequence length="328" mass="37870">MQRFEELEQIQPVAVKMLKKMINHNRIAHAYLIHGDAGTKKRAIAETLALRLFCRETETAEPCLTCRNCKRVLSGNHPDLHWIKPDGLSIKKEQIEALQREFIYSGVESNRKVYVIEDADLMTVNASNRLLKFLEEPSQETTAILLTKNQQKLLDTIRSRCQVIALRPLSGKAIETALIESGITKENARIFQAIAPQLEEAKALDQDEWFAEARKLMVQLVGMLIDKPQEALLFIEKHWMQHFNDRDKLLLGLDLLLLWFKDLMYLHIGDTEHTVLLSYQAELERVSLRYTRKDLVVILSAITSAKQKLNQHTHPTLVMEQLTLQMQR</sequence>
<proteinExistence type="predicted"/>
<name>A0A1I5SIS4_9BACI</name>
<dbReference type="PANTHER" id="PTHR11669:SF8">
    <property type="entry name" value="DNA POLYMERASE III SUBUNIT DELTA"/>
    <property type="match status" value="1"/>
</dbReference>
<dbReference type="EMBL" id="BJWI01000045">
    <property type="protein sequence ID" value="GEM02585.1"/>
    <property type="molecule type" value="Genomic_DNA"/>
</dbReference>
<keyword evidence="4" id="KW-1185">Reference proteome</keyword>
<accession>A0A1I5SIS4</accession>
<organism evidence="2 3">
    <name type="scientific">Halolactibacillus halophilus</name>
    <dbReference type="NCBI Taxonomy" id="306540"/>
    <lineage>
        <taxon>Bacteria</taxon>
        <taxon>Bacillati</taxon>
        <taxon>Bacillota</taxon>
        <taxon>Bacilli</taxon>
        <taxon>Bacillales</taxon>
        <taxon>Bacillaceae</taxon>
        <taxon>Halolactibacillus</taxon>
    </lineage>
</organism>
<dbReference type="AlphaFoldDB" id="A0A1I5SIS4"/>
<dbReference type="NCBIfam" id="TIGR00678">
    <property type="entry name" value="holB"/>
    <property type="match status" value="1"/>
</dbReference>
<protein>
    <submittedName>
        <fullName evidence="1">DNA polymerase III subunit delta</fullName>
    </submittedName>
    <submittedName>
        <fullName evidence="2">DNA polymerase-3 subunit delta</fullName>
    </submittedName>
</protein>
<dbReference type="Gene3D" id="3.40.50.300">
    <property type="entry name" value="P-loop containing nucleotide triphosphate hydrolases"/>
    <property type="match status" value="1"/>
</dbReference>
<dbReference type="InterPro" id="IPR004622">
    <property type="entry name" value="DNA_pol_HolB"/>
</dbReference>
<dbReference type="EMBL" id="FOXC01000045">
    <property type="protein sequence ID" value="SFP70407.1"/>
    <property type="molecule type" value="Genomic_DNA"/>
</dbReference>